<comment type="caution">
    <text evidence="2">The sequence shown here is derived from an EMBL/GenBank/DDBJ whole genome shotgun (WGS) entry which is preliminary data.</text>
</comment>
<keyword evidence="3" id="KW-1185">Reference proteome</keyword>
<feature type="non-terminal residue" evidence="2">
    <location>
        <position position="192"/>
    </location>
</feature>
<proteinExistence type="predicted"/>
<accession>A0A6M0K618</accession>
<organism evidence="2 3">
    <name type="scientific">Thiorhodococcus minor</name>
    <dbReference type="NCBI Taxonomy" id="57489"/>
    <lineage>
        <taxon>Bacteria</taxon>
        <taxon>Pseudomonadati</taxon>
        <taxon>Pseudomonadota</taxon>
        <taxon>Gammaproteobacteria</taxon>
        <taxon>Chromatiales</taxon>
        <taxon>Chromatiaceae</taxon>
        <taxon>Thiorhodococcus</taxon>
    </lineage>
</organism>
<feature type="domain" description="Transposase IS110-like N-terminal" evidence="1">
    <location>
        <begin position="4"/>
        <end position="149"/>
    </location>
</feature>
<dbReference type="GO" id="GO:0006313">
    <property type="term" value="P:DNA transposition"/>
    <property type="evidence" value="ECO:0007669"/>
    <property type="project" value="InterPro"/>
</dbReference>
<dbReference type="GO" id="GO:0004803">
    <property type="term" value="F:transposase activity"/>
    <property type="evidence" value="ECO:0007669"/>
    <property type="project" value="InterPro"/>
</dbReference>
<dbReference type="AlphaFoldDB" id="A0A6M0K618"/>
<evidence type="ECO:0000313" key="3">
    <source>
        <dbReference type="Proteomes" id="UP000483379"/>
    </source>
</evidence>
<dbReference type="InterPro" id="IPR002525">
    <property type="entry name" value="Transp_IS110-like_N"/>
</dbReference>
<reference evidence="2 3" key="1">
    <citation type="submission" date="2020-02" db="EMBL/GenBank/DDBJ databases">
        <title>Genome sequences of Thiorhodococcus mannitoliphagus and Thiorhodococcus minor, purple sulfur photosynthetic bacteria in the gammaproteobacterial family, Chromatiaceae.</title>
        <authorList>
            <person name="Aviles F.A."/>
            <person name="Meyer T.E."/>
            <person name="Kyndt J.A."/>
        </authorList>
    </citation>
    <scope>NUCLEOTIDE SEQUENCE [LARGE SCALE GENOMIC DNA]</scope>
    <source>
        <strain evidence="2 3">DSM 11518</strain>
    </source>
</reference>
<evidence type="ECO:0000259" key="1">
    <source>
        <dbReference type="Pfam" id="PF01548"/>
    </source>
</evidence>
<sequence length="192" mass="20914">MLVAGIDVAAKTLAVLIQREDTNAKVQEFANTPSGHQALLKRLRQARVQRVCLEATGTYHLDLALALEGGGVAVMVVNPKAAKRFAEALLTRTKTDAVDAAVLAEFAQRMPFEPWQPPAPVTLELRAYARRLSALTHARTQTKNQLHALQQSTTTPAVLLEELHLAIAETDARIERLRTAALALIETAAQLK</sequence>
<dbReference type="Proteomes" id="UP000483379">
    <property type="component" value="Unassembled WGS sequence"/>
</dbReference>
<dbReference type="GO" id="GO:0003677">
    <property type="term" value="F:DNA binding"/>
    <property type="evidence" value="ECO:0007669"/>
    <property type="project" value="InterPro"/>
</dbReference>
<dbReference type="Pfam" id="PF01548">
    <property type="entry name" value="DEDD_Tnp_IS110"/>
    <property type="match status" value="1"/>
</dbReference>
<gene>
    <name evidence="2" type="ORF">G3446_25665</name>
</gene>
<dbReference type="PANTHER" id="PTHR33055">
    <property type="entry name" value="TRANSPOSASE FOR INSERTION SEQUENCE ELEMENT IS1111A"/>
    <property type="match status" value="1"/>
</dbReference>
<dbReference type="InterPro" id="IPR047650">
    <property type="entry name" value="Transpos_IS110"/>
</dbReference>
<protein>
    <submittedName>
        <fullName evidence="2">IS110 family transposase</fullName>
    </submittedName>
</protein>
<dbReference type="PANTHER" id="PTHR33055:SF3">
    <property type="entry name" value="PUTATIVE TRANSPOSASE FOR IS117-RELATED"/>
    <property type="match status" value="1"/>
</dbReference>
<dbReference type="RefSeq" id="WP_164456510.1">
    <property type="nucleotide sequence ID" value="NZ_JAAIJQ010000166.1"/>
</dbReference>
<evidence type="ECO:0000313" key="2">
    <source>
        <dbReference type="EMBL" id="NEV65182.1"/>
    </source>
</evidence>
<dbReference type="EMBL" id="JAAIJQ010000166">
    <property type="protein sequence ID" value="NEV65182.1"/>
    <property type="molecule type" value="Genomic_DNA"/>
</dbReference>
<name>A0A6M0K618_9GAMM</name>